<dbReference type="RefSeq" id="WP_068846667.1">
    <property type="nucleotide sequence ID" value="NZ_LYDR01000043.1"/>
</dbReference>
<keyword evidence="2" id="KW-1185">Reference proteome</keyword>
<accession>A0A1C3ELQ3</accession>
<evidence type="ECO:0000313" key="1">
    <source>
        <dbReference type="EMBL" id="ODA34173.1"/>
    </source>
</evidence>
<dbReference type="Proteomes" id="UP000094828">
    <property type="component" value="Unassembled WGS sequence"/>
</dbReference>
<sequence>MARNRLTSPDLFDLQATLRLPLDRTAGCQAPEEVLPANNRWLTTGLPAPVSSVEIPAWARPIYEAAFLTARIKVRNRKVLDAALTGTMIN</sequence>
<comment type="caution">
    <text evidence="1">The sequence shown here is derived from an EMBL/GenBank/DDBJ whole genome shotgun (WGS) entry which is preliminary data.</text>
</comment>
<evidence type="ECO:0000313" key="2">
    <source>
        <dbReference type="Proteomes" id="UP000094828"/>
    </source>
</evidence>
<organism evidence="1 2">
    <name type="scientific">Planctopirus hydrillae</name>
    <dbReference type="NCBI Taxonomy" id="1841610"/>
    <lineage>
        <taxon>Bacteria</taxon>
        <taxon>Pseudomonadati</taxon>
        <taxon>Planctomycetota</taxon>
        <taxon>Planctomycetia</taxon>
        <taxon>Planctomycetales</taxon>
        <taxon>Planctomycetaceae</taxon>
        <taxon>Planctopirus</taxon>
    </lineage>
</organism>
<dbReference type="OrthoDB" id="9839146at2"/>
<dbReference type="AlphaFoldDB" id="A0A1C3ELQ3"/>
<protein>
    <submittedName>
        <fullName evidence="1">Uncharacterized protein</fullName>
    </submittedName>
</protein>
<proteinExistence type="predicted"/>
<dbReference type="EMBL" id="LYDR01000043">
    <property type="protein sequence ID" value="ODA34173.1"/>
    <property type="molecule type" value="Genomic_DNA"/>
</dbReference>
<gene>
    <name evidence="1" type="ORF">A6X21_17520</name>
</gene>
<reference evidence="1 2" key="1">
    <citation type="submission" date="2016-05" db="EMBL/GenBank/DDBJ databases">
        <title>Genomic and physiological characterization of Planctopirus sp. isolated from fresh water lake.</title>
        <authorList>
            <person name="Subhash Y."/>
            <person name="Ramana C."/>
        </authorList>
    </citation>
    <scope>NUCLEOTIDE SEQUENCE [LARGE SCALE GENOMIC DNA]</scope>
    <source>
        <strain evidence="1 2">JC280</strain>
    </source>
</reference>
<name>A0A1C3ELQ3_9PLAN</name>